<evidence type="ECO:0000256" key="2">
    <source>
        <dbReference type="ARBA" id="ARBA00022723"/>
    </source>
</evidence>
<dbReference type="PANTHER" id="PTHR24399:SF76">
    <property type="entry name" value="GASTRULA ZINC FINGER PROTEIN XLCGF46.1 ISOFORM X1"/>
    <property type="match status" value="1"/>
</dbReference>
<dbReference type="SMART" id="SM00355">
    <property type="entry name" value="ZnF_C2H2"/>
    <property type="match status" value="6"/>
</dbReference>
<feature type="compositionally biased region" description="Gly residues" evidence="10">
    <location>
        <begin position="48"/>
        <end position="58"/>
    </location>
</feature>
<evidence type="ECO:0000256" key="3">
    <source>
        <dbReference type="ARBA" id="ARBA00022737"/>
    </source>
</evidence>
<dbReference type="PROSITE" id="PS50157">
    <property type="entry name" value="ZINC_FINGER_C2H2_2"/>
    <property type="match status" value="6"/>
</dbReference>
<evidence type="ECO:0000313" key="13">
    <source>
        <dbReference type="Proteomes" id="UP000479190"/>
    </source>
</evidence>
<feature type="domain" description="C2H2-type" evidence="11">
    <location>
        <begin position="273"/>
        <end position="301"/>
    </location>
</feature>
<dbReference type="GO" id="GO:0001817">
    <property type="term" value="P:regulation of cytokine production"/>
    <property type="evidence" value="ECO:0007669"/>
    <property type="project" value="TreeGrafter"/>
</dbReference>
<keyword evidence="5" id="KW-0862">Zinc</keyword>
<dbReference type="InterPro" id="IPR013087">
    <property type="entry name" value="Znf_C2H2_type"/>
</dbReference>
<feature type="non-terminal residue" evidence="12">
    <location>
        <position position="607"/>
    </location>
</feature>
<dbReference type="FunFam" id="3.30.160.60:FF:000100">
    <property type="entry name" value="Zinc finger 45-like"/>
    <property type="match status" value="2"/>
</dbReference>
<dbReference type="OrthoDB" id="7685779at2759"/>
<evidence type="ECO:0000256" key="1">
    <source>
        <dbReference type="ARBA" id="ARBA00004123"/>
    </source>
</evidence>
<feature type="region of interest" description="Disordered" evidence="10">
    <location>
        <begin position="116"/>
        <end position="144"/>
    </location>
</feature>
<feature type="domain" description="C2H2-type" evidence="11">
    <location>
        <begin position="331"/>
        <end position="359"/>
    </location>
</feature>
<evidence type="ECO:0000256" key="4">
    <source>
        <dbReference type="ARBA" id="ARBA00022771"/>
    </source>
</evidence>
<feature type="domain" description="C2H2-type" evidence="11">
    <location>
        <begin position="302"/>
        <end position="330"/>
    </location>
</feature>
<comment type="subcellular location">
    <subcellularLocation>
        <location evidence="1">Nucleus</location>
    </subcellularLocation>
</comment>
<protein>
    <recommendedName>
        <fullName evidence="11">C2H2-type domain-containing protein</fullName>
    </recommendedName>
</protein>
<dbReference type="AlphaFoldDB" id="A0A6H5HZA3"/>
<dbReference type="Gene3D" id="3.30.160.60">
    <property type="entry name" value="Classic Zinc Finger"/>
    <property type="match status" value="6"/>
</dbReference>
<dbReference type="GO" id="GO:0001227">
    <property type="term" value="F:DNA-binding transcription repressor activity, RNA polymerase II-specific"/>
    <property type="evidence" value="ECO:0007669"/>
    <property type="project" value="TreeGrafter"/>
</dbReference>
<keyword evidence="8" id="KW-0539">Nucleus</keyword>
<feature type="compositionally biased region" description="Low complexity" evidence="10">
    <location>
        <begin position="59"/>
        <end position="73"/>
    </location>
</feature>
<reference evidence="12 13" key="1">
    <citation type="submission" date="2020-02" db="EMBL/GenBank/DDBJ databases">
        <authorList>
            <person name="Ferguson B K."/>
        </authorList>
    </citation>
    <scope>NUCLEOTIDE SEQUENCE [LARGE SCALE GENOMIC DNA]</scope>
</reference>
<evidence type="ECO:0000313" key="12">
    <source>
        <dbReference type="EMBL" id="CAB0028950.1"/>
    </source>
</evidence>
<evidence type="ECO:0000256" key="10">
    <source>
        <dbReference type="SAM" id="MobiDB-lite"/>
    </source>
</evidence>
<organism evidence="12 13">
    <name type="scientific">Trichogramma brassicae</name>
    <dbReference type="NCBI Taxonomy" id="86971"/>
    <lineage>
        <taxon>Eukaryota</taxon>
        <taxon>Metazoa</taxon>
        <taxon>Ecdysozoa</taxon>
        <taxon>Arthropoda</taxon>
        <taxon>Hexapoda</taxon>
        <taxon>Insecta</taxon>
        <taxon>Pterygota</taxon>
        <taxon>Neoptera</taxon>
        <taxon>Endopterygota</taxon>
        <taxon>Hymenoptera</taxon>
        <taxon>Apocrita</taxon>
        <taxon>Proctotrupomorpha</taxon>
        <taxon>Chalcidoidea</taxon>
        <taxon>Trichogrammatidae</taxon>
        <taxon>Trichogramma</taxon>
    </lineage>
</organism>
<dbReference type="PANTHER" id="PTHR24399">
    <property type="entry name" value="ZINC FINGER AND BTB DOMAIN-CONTAINING"/>
    <property type="match status" value="1"/>
</dbReference>
<feature type="domain" description="C2H2-type" evidence="11">
    <location>
        <begin position="360"/>
        <end position="388"/>
    </location>
</feature>
<evidence type="ECO:0000256" key="9">
    <source>
        <dbReference type="PROSITE-ProRule" id="PRU00042"/>
    </source>
</evidence>
<sequence length="607" mass="70162">MVYFFHHYELPTILQQAQLQQMLYHNPGAARTFGAQPAQPMPPPAAAGGAGAAAGSGSGSAAPTPPTTSRAGADSNDQQWDSVFNDQRRAFEEETRRTQSDYINDLSVLDRLLPTSSSRELSRVSENSSERRRRREKEGESCGVRNARGTAANARRVPVRYARPADERKRIKTSRAEIDLEAYLLCARSWYKRQERESCCTLVSTRQRKYDEDSPSMRKQNHGPKAHWINQSMVGFIIRYQETRKNFLGHLVTRISCGLLSNTRTVHEGRKDIACEKCEKKFGRKSELLRHQRTVHEGRKDFACEKCEKKFGQKSELLRHQRTVHEGRKDFACDKCEKKFIQKTNLLRHQKIVHQGRKDYGCDMCEKKFGEKSALLLHQKTVHEGRRDFVCDICEKKFGFKSHLLLHQKTVHEGRKDFACDKCEKKFGHKSQLLRHQKKVHKRSQRSYGVDFTRPIKNAPHDLARVKNLCVPGAARAELGKRRGRKDRIDTQHKVLCRSCEVKRRRRRRTKKKKKQQQPRWCVYDIPIRRSSTRWKPRASSDSTRESELQIRLCSYISSGARALASSMYTGSKAPRDAKQRDVSFTYQIICIDIEGSLKISFTSYYK</sequence>
<dbReference type="GO" id="GO:0005654">
    <property type="term" value="C:nucleoplasm"/>
    <property type="evidence" value="ECO:0007669"/>
    <property type="project" value="TreeGrafter"/>
</dbReference>
<evidence type="ECO:0000256" key="5">
    <source>
        <dbReference type="ARBA" id="ARBA00022833"/>
    </source>
</evidence>
<keyword evidence="7" id="KW-0804">Transcription</keyword>
<keyword evidence="6" id="KW-0805">Transcription regulation</keyword>
<dbReference type="Proteomes" id="UP000479190">
    <property type="component" value="Unassembled WGS sequence"/>
</dbReference>
<dbReference type="PROSITE" id="PS00028">
    <property type="entry name" value="ZINC_FINGER_C2H2_1"/>
    <property type="match status" value="6"/>
</dbReference>
<evidence type="ECO:0000259" key="11">
    <source>
        <dbReference type="PROSITE" id="PS50157"/>
    </source>
</evidence>
<dbReference type="GO" id="GO:0002682">
    <property type="term" value="P:regulation of immune system process"/>
    <property type="evidence" value="ECO:0007669"/>
    <property type="project" value="TreeGrafter"/>
</dbReference>
<feature type="compositionally biased region" description="Low complexity" evidence="10">
    <location>
        <begin position="116"/>
        <end position="127"/>
    </location>
</feature>
<evidence type="ECO:0000256" key="7">
    <source>
        <dbReference type="ARBA" id="ARBA00023163"/>
    </source>
</evidence>
<dbReference type="EMBL" id="CADCXV010000224">
    <property type="protein sequence ID" value="CAB0028950.1"/>
    <property type="molecule type" value="Genomic_DNA"/>
</dbReference>
<dbReference type="SUPFAM" id="SSF57667">
    <property type="entry name" value="beta-beta-alpha zinc fingers"/>
    <property type="match status" value="3"/>
</dbReference>
<dbReference type="Pfam" id="PF00096">
    <property type="entry name" value="zf-C2H2"/>
    <property type="match status" value="5"/>
</dbReference>
<keyword evidence="13" id="KW-1185">Reference proteome</keyword>
<gene>
    <name evidence="12" type="ORF">TBRA_LOCUS1057</name>
</gene>
<feature type="domain" description="C2H2-type" evidence="11">
    <location>
        <begin position="389"/>
        <end position="417"/>
    </location>
</feature>
<dbReference type="GO" id="GO:0008270">
    <property type="term" value="F:zinc ion binding"/>
    <property type="evidence" value="ECO:0007669"/>
    <property type="project" value="UniProtKB-KW"/>
</dbReference>
<feature type="region of interest" description="Disordered" evidence="10">
    <location>
        <begin position="33"/>
        <end position="79"/>
    </location>
</feature>
<name>A0A6H5HZA3_9HYME</name>
<evidence type="ECO:0000256" key="8">
    <source>
        <dbReference type="ARBA" id="ARBA00023242"/>
    </source>
</evidence>
<evidence type="ECO:0000256" key="6">
    <source>
        <dbReference type="ARBA" id="ARBA00023015"/>
    </source>
</evidence>
<feature type="domain" description="C2H2-type" evidence="11">
    <location>
        <begin position="418"/>
        <end position="446"/>
    </location>
</feature>
<dbReference type="InterPro" id="IPR036236">
    <property type="entry name" value="Znf_C2H2_sf"/>
</dbReference>
<proteinExistence type="predicted"/>
<keyword evidence="2" id="KW-0479">Metal-binding</keyword>
<keyword evidence="4 9" id="KW-0863">Zinc-finger</keyword>
<keyword evidence="3" id="KW-0677">Repeat</keyword>
<dbReference type="GO" id="GO:0000978">
    <property type="term" value="F:RNA polymerase II cis-regulatory region sequence-specific DNA binding"/>
    <property type="evidence" value="ECO:0007669"/>
    <property type="project" value="TreeGrafter"/>
</dbReference>
<accession>A0A6H5HZA3</accession>